<dbReference type="InterPro" id="IPR012338">
    <property type="entry name" value="Beta-lactam/transpept-like"/>
</dbReference>
<dbReference type="Gene3D" id="3.40.710.10">
    <property type="entry name" value="DD-peptidase/beta-lactamase superfamily"/>
    <property type="match status" value="1"/>
</dbReference>
<dbReference type="PANTHER" id="PTHR46825:SF15">
    <property type="entry name" value="BETA-LACTAMASE-RELATED DOMAIN-CONTAINING PROTEIN"/>
    <property type="match status" value="1"/>
</dbReference>
<dbReference type="Gene3D" id="2.40.128.600">
    <property type="match status" value="1"/>
</dbReference>
<feature type="domain" description="Peptidase S12 Pab87-related C-terminal" evidence="3">
    <location>
        <begin position="455"/>
        <end position="559"/>
    </location>
</feature>
<dbReference type="RefSeq" id="WP_194033649.1">
    <property type="nucleotide sequence ID" value="NZ_CP063657.1"/>
</dbReference>
<dbReference type="Pfam" id="PF00144">
    <property type="entry name" value="Beta-lactamase"/>
    <property type="match status" value="1"/>
</dbReference>
<name>A0A7S6UIT9_9GAMM</name>
<organism evidence="4 5">
    <name type="scientific">Novilysobacter avium</name>
    <dbReference type="NCBI Taxonomy" id="2781023"/>
    <lineage>
        <taxon>Bacteria</taxon>
        <taxon>Pseudomonadati</taxon>
        <taxon>Pseudomonadota</taxon>
        <taxon>Gammaproteobacteria</taxon>
        <taxon>Lysobacterales</taxon>
        <taxon>Lysobacteraceae</taxon>
        <taxon>Novilysobacter</taxon>
    </lineage>
</organism>
<dbReference type="Proteomes" id="UP000593932">
    <property type="component" value="Chromosome"/>
</dbReference>
<dbReference type="SUPFAM" id="SSF56601">
    <property type="entry name" value="beta-lactamase/transpeptidase-like"/>
    <property type="match status" value="1"/>
</dbReference>
<keyword evidence="1" id="KW-0732">Signal</keyword>
<evidence type="ECO:0000313" key="4">
    <source>
        <dbReference type="EMBL" id="QOW21052.1"/>
    </source>
</evidence>
<dbReference type="GO" id="GO:0016787">
    <property type="term" value="F:hydrolase activity"/>
    <property type="evidence" value="ECO:0007669"/>
    <property type="project" value="UniProtKB-KW"/>
</dbReference>
<keyword evidence="5" id="KW-1185">Reference proteome</keyword>
<keyword evidence="4" id="KW-0378">Hydrolase</keyword>
<dbReference type="InterPro" id="IPR001466">
    <property type="entry name" value="Beta-lactam-related"/>
</dbReference>
<gene>
    <name evidence="4" type="ORF">INQ42_07010</name>
</gene>
<dbReference type="EMBL" id="CP063657">
    <property type="protein sequence ID" value="QOW21052.1"/>
    <property type="molecule type" value="Genomic_DNA"/>
</dbReference>
<evidence type="ECO:0000259" key="3">
    <source>
        <dbReference type="Pfam" id="PF11954"/>
    </source>
</evidence>
<dbReference type="InterPro" id="IPR021860">
    <property type="entry name" value="Peptidase_S12_Pab87-rel_C"/>
</dbReference>
<protein>
    <submittedName>
        <fullName evidence="4">Serine hydrolase</fullName>
    </submittedName>
</protein>
<evidence type="ECO:0000313" key="5">
    <source>
        <dbReference type="Proteomes" id="UP000593932"/>
    </source>
</evidence>
<evidence type="ECO:0000259" key="2">
    <source>
        <dbReference type="Pfam" id="PF00144"/>
    </source>
</evidence>
<evidence type="ECO:0000256" key="1">
    <source>
        <dbReference type="SAM" id="SignalP"/>
    </source>
</evidence>
<reference evidence="4 5" key="1">
    <citation type="submission" date="2020-10" db="EMBL/GenBank/DDBJ databases">
        <title>complete genome sequencing of Lysobacter sp. H23M41.</title>
        <authorList>
            <person name="Bae J.-W."/>
            <person name="Lee S.-Y."/>
        </authorList>
    </citation>
    <scope>NUCLEOTIDE SEQUENCE [LARGE SCALE GENOMIC DNA]</scope>
    <source>
        <strain evidence="4 5">H23M41</strain>
    </source>
</reference>
<sequence>MPITNRSRLGTGKCLALAVALTAALALVPAAHAQDVATETTAPEAKARPDLAVFVDAPAGLPAQLADFDAYIEDIRERFEVPAMAVAIVKDGRVVLERGYGTRDLDSKVPVDEHTLFAIASNTKAFTAASLSMLADEGKLKMDDRVVDHLPWFRMSDAYVTGEMRIRDLLAHRSGLGLGAGDLLYWPGSRYTTEEVARRLKDVPLKGGFRDRYAYDNILFGVAQLVVESASGQPFREFLQSRIFRPLGMDDTRFNSDYLQPSDNVATGYAQADFTRLVAAPRVSWGNVSGAGGIYSSVHDLTHWVRVQLDGGVISGEGDSARRLFSEKRQREMWSMITPIPVPKPSVPALAAATPNYAGYGEGWSLSDYRGSKLVWHTGGWPGFVSRITLVPEHDLGIIVLTSAEQGGAFQAATMRVLDAYLGGSRTDWTSAYLSARGSAQEKADKSWQEHIAKRDLRSIPSLPLSGYAATYRDPWYGDIIIERSGEKLRIRFDKTPDLVGTLSHWQHDTFVVRWDERWLNADAFLTFALEPDGAVREARMQAISPLTDFSFDFHDLRLVPLKPDAE</sequence>
<feature type="chain" id="PRO_5046175640" evidence="1">
    <location>
        <begin position="34"/>
        <end position="567"/>
    </location>
</feature>
<dbReference type="Pfam" id="PF11954">
    <property type="entry name" value="DUF3471"/>
    <property type="match status" value="1"/>
</dbReference>
<feature type="domain" description="Beta-lactamase-related" evidence="2">
    <location>
        <begin position="68"/>
        <end position="420"/>
    </location>
</feature>
<accession>A0A7S6UIT9</accession>
<dbReference type="PANTHER" id="PTHR46825">
    <property type="entry name" value="D-ALANYL-D-ALANINE-CARBOXYPEPTIDASE/ENDOPEPTIDASE AMPH"/>
    <property type="match status" value="1"/>
</dbReference>
<proteinExistence type="predicted"/>
<dbReference type="InterPro" id="IPR050491">
    <property type="entry name" value="AmpC-like"/>
</dbReference>
<feature type="signal peptide" evidence="1">
    <location>
        <begin position="1"/>
        <end position="33"/>
    </location>
</feature>